<dbReference type="Proteomes" id="UP000321570">
    <property type="component" value="Unassembled WGS sequence"/>
</dbReference>
<name>A0A564YF02_HYMDI</name>
<sequence>RLILLFKSGYAITNISVLGAQPYTPNRKRIQRRTIWTRVTSLCLGIPKFWRPYVTIGPTIALGASENHEKDLKRIQISTIWINNFLRGSVE</sequence>
<evidence type="ECO:0000313" key="1">
    <source>
        <dbReference type="EMBL" id="VUZ45831.1"/>
    </source>
</evidence>
<proteinExistence type="predicted"/>
<reference evidence="1 2" key="1">
    <citation type="submission" date="2019-07" db="EMBL/GenBank/DDBJ databases">
        <authorList>
            <person name="Jastrzebski P J."/>
            <person name="Paukszto L."/>
            <person name="Jastrzebski P J."/>
        </authorList>
    </citation>
    <scope>NUCLEOTIDE SEQUENCE [LARGE SCALE GENOMIC DNA]</scope>
    <source>
        <strain evidence="1 2">WMS-il1</strain>
    </source>
</reference>
<evidence type="ECO:0000313" key="2">
    <source>
        <dbReference type="Proteomes" id="UP000321570"/>
    </source>
</evidence>
<dbReference type="AlphaFoldDB" id="A0A564YF02"/>
<accession>A0A564YF02</accession>
<organism evidence="1 2">
    <name type="scientific">Hymenolepis diminuta</name>
    <name type="common">Rat tapeworm</name>
    <dbReference type="NCBI Taxonomy" id="6216"/>
    <lineage>
        <taxon>Eukaryota</taxon>
        <taxon>Metazoa</taxon>
        <taxon>Spiralia</taxon>
        <taxon>Lophotrochozoa</taxon>
        <taxon>Platyhelminthes</taxon>
        <taxon>Cestoda</taxon>
        <taxon>Eucestoda</taxon>
        <taxon>Cyclophyllidea</taxon>
        <taxon>Hymenolepididae</taxon>
        <taxon>Hymenolepis</taxon>
    </lineage>
</organism>
<feature type="non-terminal residue" evidence="1">
    <location>
        <position position="1"/>
    </location>
</feature>
<protein>
    <submittedName>
        <fullName evidence="1">Uncharacterized protein</fullName>
    </submittedName>
</protein>
<gene>
    <name evidence="1" type="ORF">WMSIL1_LOCUS5672</name>
</gene>
<dbReference type="EMBL" id="CABIJS010000188">
    <property type="protein sequence ID" value="VUZ45831.1"/>
    <property type="molecule type" value="Genomic_DNA"/>
</dbReference>
<keyword evidence="2" id="KW-1185">Reference proteome</keyword>